<dbReference type="FunFam" id="3.40.50.2300:FF:000018">
    <property type="entry name" value="DNA-binding transcriptional regulator NtrC"/>
    <property type="match status" value="1"/>
</dbReference>
<dbReference type="SUPFAM" id="SSF52540">
    <property type="entry name" value="P-loop containing nucleoside triphosphate hydrolases"/>
    <property type="match status" value="1"/>
</dbReference>
<dbReference type="PROSITE" id="PS50045">
    <property type="entry name" value="SIGMA54_INTERACT_4"/>
    <property type="match status" value="1"/>
</dbReference>
<dbReference type="Pfam" id="PF00072">
    <property type="entry name" value="Response_reg"/>
    <property type="match status" value="1"/>
</dbReference>
<dbReference type="Gene3D" id="1.10.10.60">
    <property type="entry name" value="Homeodomain-like"/>
    <property type="match status" value="1"/>
</dbReference>
<name>A0A037ZKZ7_9RHOB</name>
<reference evidence="10 11" key="1">
    <citation type="submission" date="2014-03" db="EMBL/GenBank/DDBJ databases">
        <title>Draft Genome Sequence of Actibacterium mucosum KCTC 23349, a Marine Alphaproteobacterium with Complex Ionic Requirements Isolated from Mediterranean Seawater at Malvarrosa Beach, Valencia, Spain.</title>
        <authorList>
            <person name="Arahal D.R."/>
            <person name="Shao Z."/>
            <person name="Lai Q."/>
            <person name="Pujalte M.J."/>
        </authorList>
    </citation>
    <scope>NUCLEOTIDE SEQUENCE [LARGE SCALE GENOMIC DNA]</scope>
    <source>
        <strain evidence="10 11">KCTC 23349</strain>
    </source>
</reference>
<dbReference type="STRING" id="1454373.ACMU_12395"/>
<evidence type="ECO:0000256" key="6">
    <source>
        <dbReference type="ARBA" id="ARBA00023163"/>
    </source>
</evidence>
<dbReference type="PRINTS" id="PR01590">
    <property type="entry name" value="HTHFIS"/>
</dbReference>
<dbReference type="PROSITE" id="PS50110">
    <property type="entry name" value="RESPONSE_REGULATORY"/>
    <property type="match status" value="1"/>
</dbReference>
<dbReference type="EMBL" id="JFKE01000004">
    <property type="protein sequence ID" value="KAJ55486.1"/>
    <property type="molecule type" value="Genomic_DNA"/>
</dbReference>
<dbReference type="Pfam" id="PF02954">
    <property type="entry name" value="HTH_8"/>
    <property type="match status" value="1"/>
</dbReference>
<gene>
    <name evidence="10" type="ORF">ACMU_12395</name>
</gene>
<dbReference type="Gene3D" id="3.40.50.2300">
    <property type="match status" value="1"/>
</dbReference>
<keyword evidence="6" id="KW-0804">Transcription</keyword>
<dbReference type="PANTHER" id="PTHR32071">
    <property type="entry name" value="TRANSCRIPTIONAL REGULATORY PROTEIN"/>
    <property type="match status" value="1"/>
</dbReference>
<evidence type="ECO:0000259" key="8">
    <source>
        <dbReference type="PROSITE" id="PS50045"/>
    </source>
</evidence>
<dbReference type="InterPro" id="IPR009057">
    <property type="entry name" value="Homeodomain-like_sf"/>
</dbReference>
<dbReference type="InterPro" id="IPR002197">
    <property type="entry name" value="HTH_Fis"/>
</dbReference>
<accession>A0A037ZKZ7</accession>
<evidence type="ECO:0000313" key="10">
    <source>
        <dbReference type="EMBL" id="KAJ55486.1"/>
    </source>
</evidence>
<dbReference type="InterPro" id="IPR027417">
    <property type="entry name" value="P-loop_NTPase"/>
</dbReference>
<keyword evidence="3" id="KW-0067">ATP-binding</keyword>
<dbReference type="Gene3D" id="1.10.8.60">
    <property type="match status" value="1"/>
</dbReference>
<feature type="domain" description="Sigma-54 factor interaction" evidence="8">
    <location>
        <begin position="143"/>
        <end position="342"/>
    </location>
</feature>
<dbReference type="InterPro" id="IPR002078">
    <property type="entry name" value="Sigma_54_int"/>
</dbReference>
<keyword evidence="4" id="KW-0902">Two-component regulatory system</keyword>
<dbReference type="InterPro" id="IPR011006">
    <property type="entry name" value="CheY-like_superfamily"/>
</dbReference>
<dbReference type="Gene3D" id="3.40.50.300">
    <property type="entry name" value="P-loop containing nucleotide triphosphate hydrolases"/>
    <property type="match status" value="1"/>
</dbReference>
<evidence type="ECO:0000256" key="4">
    <source>
        <dbReference type="ARBA" id="ARBA00023012"/>
    </source>
</evidence>
<dbReference type="AlphaFoldDB" id="A0A037ZKZ7"/>
<feature type="domain" description="Response regulatory" evidence="9">
    <location>
        <begin position="3"/>
        <end position="117"/>
    </location>
</feature>
<proteinExistence type="predicted"/>
<dbReference type="SUPFAM" id="SSF52172">
    <property type="entry name" value="CheY-like"/>
    <property type="match status" value="1"/>
</dbReference>
<evidence type="ECO:0000256" key="1">
    <source>
        <dbReference type="ARBA" id="ARBA00022553"/>
    </source>
</evidence>
<dbReference type="Proteomes" id="UP000026249">
    <property type="component" value="Unassembled WGS sequence"/>
</dbReference>
<dbReference type="GO" id="GO:0005524">
    <property type="term" value="F:ATP binding"/>
    <property type="evidence" value="ECO:0007669"/>
    <property type="project" value="UniProtKB-KW"/>
</dbReference>
<dbReference type="InterPro" id="IPR001789">
    <property type="entry name" value="Sig_transdc_resp-reg_receiver"/>
</dbReference>
<organism evidence="10 11">
    <name type="scientific">Actibacterium mucosum KCTC 23349</name>
    <dbReference type="NCBI Taxonomy" id="1454373"/>
    <lineage>
        <taxon>Bacteria</taxon>
        <taxon>Pseudomonadati</taxon>
        <taxon>Pseudomonadota</taxon>
        <taxon>Alphaproteobacteria</taxon>
        <taxon>Rhodobacterales</taxon>
        <taxon>Roseobacteraceae</taxon>
        <taxon>Actibacterium</taxon>
    </lineage>
</organism>
<dbReference type="SMART" id="SM00448">
    <property type="entry name" value="REC"/>
    <property type="match status" value="1"/>
</dbReference>
<sequence>MNHVLLVDDDPAVREALSQTLELAEMSVTAAGSFVEAKDHITPSFAGAILSDMRMPGRDGFHLLDYAQKQDADLPVVLLTGEGDIPMAVRAMGAGAFGFLKKPCATDDLVATLGRAMRARAMVLENRRMKAQLETGDAASRMLFGVSKQAEELRARVRAVAMAGAEALILGAPGSGTSKVAEVVHLLSPRAMAPFRKAPAATMTPDTLQSVLDDTEGGTLFLDEIAALPETSQFALLQALDFDEGRPRVLAGSYRDLQAEVAEGRLTPELYYKLDVLRVRIPSLRERPEDIPELFRRYVDIACEQAALPRPEIPPELNARLMAQDWPGNARALMNAAMRFAMGIGDPEEEPGGGLAEQLARVERSLLIEALKRARGNATEAAAALDLPRKTFYDKLTRHAIRAESYR</sequence>
<dbReference type="Pfam" id="PF14532">
    <property type="entry name" value="Sigma54_activ_2"/>
    <property type="match status" value="1"/>
</dbReference>
<dbReference type="GO" id="GO:0006355">
    <property type="term" value="P:regulation of DNA-templated transcription"/>
    <property type="evidence" value="ECO:0007669"/>
    <property type="project" value="InterPro"/>
</dbReference>
<dbReference type="GO" id="GO:0043565">
    <property type="term" value="F:sequence-specific DNA binding"/>
    <property type="evidence" value="ECO:0007669"/>
    <property type="project" value="InterPro"/>
</dbReference>
<evidence type="ECO:0000313" key="11">
    <source>
        <dbReference type="Proteomes" id="UP000026249"/>
    </source>
</evidence>
<evidence type="ECO:0000256" key="2">
    <source>
        <dbReference type="ARBA" id="ARBA00022741"/>
    </source>
</evidence>
<keyword evidence="1 7" id="KW-0597">Phosphoprotein</keyword>
<evidence type="ECO:0000256" key="3">
    <source>
        <dbReference type="ARBA" id="ARBA00022840"/>
    </source>
</evidence>
<evidence type="ECO:0000259" key="9">
    <source>
        <dbReference type="PROSITE" id="PS50110"/>
    </source>
</evidence>
<feature type="modified residue" description="4-aspartylphosphate" evidence="7">
    <location>
        <position position="52"/>
    </location>
</feature>
<dbReference type="PANTHER" id="PTHR32071:SF29">
    <property type="entry name" value="PHOSPHOGLYCERATE TRANSPORT SYSTEM TRANSCRIPTIONAL REGULATORY PROTEIN PGTA"/>
    <property type="match status" value="1"/>
</dbReference>
<keyword evidence="11" id="KW-1185">Reference proteome</keyword>
<evidence type="ECO:0000256" key="5">
    <source>
        <dbReference type="ARBA" id="ARBA00023015"/>
    </source>
</evidence>
<dbReference type="GO" id="GO:0000160">
    <property type="term" value="P:phosphorelay signal transduction system"/>
    <property type="evidence" value="ECO:0007669"/>
    <property type="project" value="UniProtKB-KW"/>
</dbReference>
<protein>
    <submittedName>
        <fullName evidence="10">Chemotaxis protein CheY</fullName>
    </submittedName>
</protein>
<dbReference type="Pfam" id="PF25601">
    <property type="entry name" value="AAA_lid_14"/>
    <property type="match status" value="1"/>
</dbReference>
<dbReference type="InterPro" id="IPR058031">
    <property type="entry name" value="AAA_lid_NorR"/>
</dbReference>
<comment type="caution">
    <text evidence="10">The sequence shown here is derived from an EMBL/GenBank/DDBJ whole genome shotgun (WGS) entry which is preliminary data.</text>
</comment>
<keyword evidence="2" id="KW-0547">Nucleotide-binding</keyword>
<dbReference type="SUPFAM" id="SSF46689">
    <property type="entry name" value="Homeodomain-like"/>
    <property type="match status" value="1"/>
</dbReference>
<evidence type="ECO:0000256" key="7">
    <source>
        <dbReference type="PROSITE-ProRule" id="PRU00169"/>
    </source>
</evidence>
<keyword evidence="5" id="KW-0805">Transcription regulation</keyword>